<dbReference type="Proteomes" id="UP000712600">
    <property type="component" value="Unassembled WGS sequence"/>
</dbReference>
<sequence length="318" mass="35734">MNKGFMGSSKKEPADSRTIRKSTREASIDTLQAASIDSVNQASNDTIQLVSDNTVHHGTVHSNIVHRSTVHRSTVHRSTVHRSTVHHASIDTIHPPSTHTVHPPSIDTVHPASIDSVHPASIDTVHPASTDAVHPDTVYPDTVHRDAVHRDTAHPNTVHPDTVHPVKNDTTCGETEKVDVLILTVDDNGMLRDEEIEEYMIPIQLLNDIMAKRDEQHGYGEPSRTAECDINSHQYEYAPEPMVVEHAIVGRTLRKKKEKVPNHLKRGATEKKMDNFTKNVLMISLDKPFDEAYFTHILWMFSEKPRKLRGCSIKSERK</sequence>
<dbReference type="EMBL" id="QGKX02001521">
    <property type="protein sequence ID" value="KAF3506253.1"/>
    <property type="molecule type" value="Genomic_DNA"/>
</dbReference>
<feature type="region of interest" description="Disordered" evidence="1">
    <location>
        <begin position="1"/>
        <end position="25"/>
    </location>
</feature>
<evidence type="ECO:0000256" key="1">
    <source>
        <dbReference type="SAM" id="MobiDB-lite"/>
    </source>
</evidence>
<organism evidence="2 3">
    <name type="scientific">Brassica cretica</name>
    <name type="common">Mustard</name>
    <dbReference type="NCBI Taxonomy" id="69181"/>
    <lineage>
        <taxon>Eukaryota</taxon>
        <taxon>Viridiplantae</taxon>
        <taxon>Streptophyta</taxon>
        <taxon>Embryophyta</taxon>
        <taxon>Tracheophyta</taxon>
        <taxon>Spermatophyta</taxon>
        <taxon>Magnoliopsida</taxon>
        <taxon>eudicotyledons</taxon>
        <taxon>Gunneridae</taxon>
        <taxon>Pentapetalae</taxon>
        <taxon>rosids</taxon>
        <taxon>malvids</taxon>
        <taxon>Brassicales</taxon>
        <taxon>Brassicaceae</taxon>
        <taxon>Brassiceae</taxon>
        <taxon>Brassica</taxon>
    </lineage>
</organism>
<reference evidence="2" key="1">
    <citation type="submission" date="2019-12" db="EMBL/GenBank/DDBJ databases">
        <title>Genome sequencing and annotation of Brassica cretica.</title>
        <authorList>
            <person name="Studholme D.J."/>
            <person name="Sarris P."/>
        </authorList>
    </citation>
    <scope>NUCLEOTIDE SEQUENCE</scope>
    <source>
        <strain evidence="2">PFS-109/04</strain>
        <tissue evidence="2">Leaf</tissue>
    </source>
</reference>
<proteinExistence type="predicted"/>
<gene>
    <name evidence="2" type="ORF">F2Q69_00006549</name>
</gene>
<accession>A0A8S9NZI5</accession>
<evidence type="ECO:0000313" key="3">
    <source>
        <dbReference type="Proteomes" id="UP000712600"/>
    </source>
</evidence>
<dbReference type="AlphaFoldDB" id="A0A8S9NZI5"/>
<protein>
    <submittedName>
        <fullName evidence="2">Uncharacterized protein</fullName>
    </submittedName>
</protein>
<feature type="compositionally biased region" description="Basic and acidic residues" evidence="1">
    <location>
        <begin position="9"/>
        <end position="25"/>
    </location>
</feature>
<evidence type="ECO:0000313" key="2">
    <source>
        <dbReference type="EMBL" id="KAF3506253.1"/>
    </source>
</evidence>
<comment type="caution">
    <text evidence="2">The sequence shown here is derived from an EMBL/GenBank/DDBJ whole genome shotgun (WGS) entry which is preliminary data.</text>
</comment>
<name>A0A8S9NZI5_BRACR</name>